<comment type="caution">
    <text evidence="13">The sequence shown here is derived from an EMBL/GenBank/DDBJ whole genome shotgun (WGS) entry which is preliminary data.</text>
</comment>
<feature type="transmembrane region" description="Helical" evidence="10">
    <location>
        <begin position="214"/>
        <end position="237"/>
    </location>
</feature>
<proteinExistence type="inferred from homology"/>
<dbReference type="PROSITE" id="PS50928">
    <property type="entry name" value="ABC_TM1"/>
    <property type="match status" value="1"/>
</dbReference>
<gene>
    <name evidence="13" type="ORF">J2S62_002358</name>
</gene>
<comment type="function">
    <text evidence="1">Part of the binding-protein-dependent transport system for phosphate; probably responsible for the translocation of the substrate across the membrane.</text>
</comment>
<sequence length="410" mass="43904">MSSQISSRPTATPKAPTSQDPHGRKKPEDMPPRNKMKRLDSLTANRKPSWSWMAAAAGAAIFALLINLFFFESFSIVGFLLIGAAAYILAMYVTSRVLEDRLKARDELWRHLVWTAFLIALVPLISVVWSVLSQGLPTLLSHPGLLTTDMQGVVGATDIATQTEGEPLQGGILHGLVGTLMITLLASVISIPVGLFASIYLVEYANRNKFSRAIRFFVDVMTGIPSIVAGLFAFAGLTLLIELTVGSSPQALQSVKTGFAAALALSVLMIPVVVRSTEEMLGVVADELREASYALGVRKWRTIMKVVLPTAMSGIASGVTLAIARVTGETAPILVTAGYAATTNWNPFSEWMTALPVFIYRQLTNPTAPAAGDPSTARAWAGALVLIVIVMGLNLIARVIAKKFAPKTGK</sequence>
<dbReference type="NCBIfam" id="TIGR00974">
    <property type="entry name" value="3a0107s02c"/>
    <property type="match status" value="1"/>
</dbReference>
<dbReference type="InterPro" id="IPR035906">
    <property type="entry name" value="MetI-like_sf"/>
</dbReference>
<dbReference type="EMBL" id="JAVDYJ010000001">
    <property type="protein sequence ID" value="MDR7348101.1"/>
    <property type="molecule type" value="Genomic_DNA"/>
</dbReference>
<feature type="transmembrane region" description="Helical" evidence="10">
    <location>
        <begin position="76"/>
        <end position="93"/>
    </location>
</feature>
<keyword evidence="7 10" id="KW-0812">Transmembrane</keyword>
<evidence type="ECO:0000256" key="6">
    <source>
        <dbReference type="ARBA" id="ARBA00022592"/>
    </source>
</evidence>
<keyword evidence="9 10" id="KW-0472">Membrane</keyword>
<evidence type="ECO:0000256" key="2">
    <source>
        <dbReference type="ARBA" id="ARBA00004651"/>
    </source>
</evidence>
<reference evidence="13 14" key="1">
    <citation type="submission" date="2023-07" db="EMBL/GenBank/DDBJ databases">
        <title>Sequencing the genomes of 1000 actinobacteria strains.</title>
        <authorList>
            <person name="Klenk H.-P."/>
        </authorList>
    </citation>
    <scope>NUCLEOTIDE SEQUENCE [LARGE SCALE GENOMIC DNA]</scope>
    <source>
        <strain evidence="13 14">DSM 22966</strain>
    </source>
</reference>
<evidence type="ECO:0000256" key="3">
    <source>
        <dbReference type="ARBA" id="ARBA00007069"/>
    </source>
</evidence>
<dbReference type="Pfam" id="PF00528">
    <property type="entry name" value="BPD_transp_1"/>
    <property type="match status" value="1"/>
</dbReference>
<dbReference type="InterPro" id="IPR000515">
    <property type="entry name" value="MetI-like"/>
</dbReference>
<evidence type="ECO:0000313" key="14">
    <source>
        <dbReference type="Proteomes" id="UP001183794"/>
    </source>
</evidence>
<dbReference type="InterPro" id="IPR005672">
    <property type="entry name" value="Phosphate_PstA"/>
</dbReference>
<evidence type="ECO:0000256" key="4">
    <source>
        <dbReference type="ARBA" id="ARBA00022448"/>
    </source>
</evidence>
<feature type="region of interest" description="Disordered" evidence="11">
    <location>
        <begin position="1"/>
        <end position="38"/>
    </location>
</feature>
<dbReference type="InterPro" id="IPR051408">
    <property type="entry name" value="Phosphate_transprt_permease"/>
</dbReference>
<dbReference type="PANTHER" id="PTHR42922:SF1">
    <property type="entry name" value="PHOSPHATE TRANSPORT SYSTEM PERMEASE PROTEIN PSTA"/>
    <property type="match status" value="1"/>
</dbReference>
<evidence type="ECO:0000313" key="13">
    <source>
        <dbReference type="EMBL" id="MDR7348101.1"/>
    </source>
</evidence>
<keyword evidence="14" id="KW-1185">Reference proteome</keyword>
<evidence type="ECO:0000256" key="11">
    <source>
        <dbReference type="SAM" id="MobiDB-lite"/>
    </source>
</evidence>
<dbReference type="Proteomes" id="UP001183794">
    <property type="component" value="Unassembled WGS sequence"/>
</dbReference>
<dbReference type="CDD" id="cd06261">
    <property type="entry name" value="TM_PBP2"/>
    <property type="match status" value="1"/>
</dbReference>
<feature type="transmembrane region" description="Helical" evidence="10">
    <location>
        <begin position="257"/>
        <end position="274"/>
    </location>
</feature>
<feature type="compositionally biased region" description="Basic and acidic residues" evidence="11">
    <location>
        <begin position="26"/>
        <end position="38"/>
    </location>
</feature>
<dbReference type="Gene3D" id="1.10.3720.10">
    <property type="entry name" value="MetI-like"/>
    <property type="match status" value="1"/>
</dbReference>
<protein>
    <recommendedName>
        <fullName evidence="10">Phosphate transport system permease protein PstA</fullName>
    </recommendedName>
</protein>
<feature type="transmembrane region" description="Helical" evidence="10">
    <location>
        <begin position="176"/>
        <end position="202"/>
    </location>
</feature>
<feature type="transmembrane region" description="Helical" evidence="10">
    <location>
        <begin position="306"/>
        <end position="324"/>
    </location>
</feature>
<keyword evidence="6" id="KW-0592">Phosphate transport</keyword>
<keyword evidence="5 10" id="KW-1003">Cell membrane</keyword>
<keyword evidence="4" id="KW-0813">Transport</keyword>
<organism evidence="13 14">
    <name type="scientific">Enteractinococcus fodinae</name>
    <dbReference type="NCBI Taxonomy" id="684663"/>
    <lineage>
        <taxon>Bacteria</taxon>
        <taxon>Bacillati</taxon>
        <taxon>Actinomycetota</taxon>
        <taxon>Actinomycetes</taxon>
        <taxon>Micrococcales</taxon>
        <taxon>Micrococcaceae</taxon>
    </lineage>
</organism>
<feature type="domain" description="ABC transmembrane type-1" evidence="12">
    <location>
        <begin position="176"/>
        <end position="397"/>
    </location>
</feature>
<evidence type="ECO:0000256" key="7">
    <source>
        <dbReference type="ARBA" id="ARBA00022692"/>
    </source>
</evidence>
<feature type="compositionally biased region" description="Polar residues" evidence="11">
    <location>
        <begin position="1"/>
        <end position="20"/>
    </location>
</feature>
<evidence type="ECO:0000256" key="1">
    <source>
        <dbReference type="ARBA" id="ARBA00003510"/>
    </source>
</evidence>
<dbReference type="SUPFAM" id="SSF161098">
    <property type="entry name" value="MetI-like"/>
    <property type="match status" value="1"/>
</dbReference>
<evidence type="ECO:0000256" key="5">
    <source>
        <dbReference type="ARBA" id="ARBA00022475"/>
    </source>
</evidence>
<comment type="subcellular location">
    <subcellularLocation>
        <location evidence="2 10">Cell membrane</location>
        <topology evidence="2 10">Multi-pass membrane protein</topology>
    </subcellularLocation>
</comment>
<evidence type="ECO:0000256" key="8">
    <source>
        <dbReference type="ARBA" id="ARBA00022989"/>
    </source>
</evidence>
<feature type="transmembrane region" description="Helical" evidence="10">
    <location>
        <begin position="379"/>
        <end position="401"/>
    </location>
</feature>
<feature type="transmembrane region" description="Helical" evidence="10">
    <location>
        <begin position="50"/>
        <end position="70"/>
    </location>
</feature>
<evidence type="ECO:0000259" key="12">
    <source>
        <dbReference type="PROSITE" id="PS50928"/>
    </source>
</evidence>
<evidence type="ECO:0000256" key="10">
    <source>
        <dbReference type="RuleBase" id="RU363043"/>
    </source>
</evidence>
<name>A0ABU2B3Y7_9MICC</name>
<comment type="similarity">
    <text evidence="3 10">Belongs to the binding-protein-dependent transport system permease family. CysTW subfamily.</text>
</comment>
<dbReference type="PANTHER" id="PTHR42922">
    <property type="entry name" value="PHOSPHATE TRANSPORT SYSTEM PERMEASE PROTEIN PSTA"/>
    <property type="match status" value="1"/>
</dbReference>
<accession>A0ABU2B3Y7</accession>
<evidence type="ECO:0000256" key="9">
    <source>
        <dbReference type="ARBA" id="ARBA00023136"/>
    </source>
</evidence>
<keyword evidence="8 10" id="KW-1133">Transmembrane helix</keyword>
<feature type="transmembrane region" description="Helical" evidence="10">
    <location>
        <begin position="113"/>
        <end position="132"/>
    </location>
</feature>